<dbReference type="GO" id="GO:0005524">
    <property type="term" value="F:ATP binding"/>
    <property type="evidence" value="ECO:0007669"/>
    <property type="project" value="UniProtKB-KW"/>
</dbReference>
<name>A0A928UYC0_9SPHI</name>
<dbReference type="RefSeq" id="WP_196935084.1">
    <property type="nucleotide sequence ID" value="NZ_MU158698.1"/>
</dbReference>
<dbReference type="Proteomes" id="UP000616201">
    <property type="component" value="Unassembled WGS sequence"/>
</dbReference>
<evidence type="ECO:0000256" key="1">
    <source>
        <dbReference type="ARBA" id="ARBA00022741"/>
    </source>
</evidence>
<dbReference type="PANTHER" id="PTHR11070:SF2">
    <property type="entry name" value="ATP-DEPENDENT DNA HELICASE SRS2"/>
    <property type="match status" value="1"/>
</dbReference>
<sequence>MDYQSFVSERKVLLVSPAGYGKTHTIVESLKYTQGTQLILTHTHAGVASIKEKIKAENISANRFYVETISSFCQKYVQSFYVGNDVPNQEDKRFHSFILDKAYTLFKSHLMQHIVKSSYTALFVDEYQDCTKKQHEIIMVLSNLFPTRILGDPLQSIFDFNGDLVDFEKDLPDFTAYPELDVPNRWYRNGYNVLGDIIKGYRENLINREPILLIEDISNGLHIIPVRDGDLFSFKSSYTNPLREIITNRRNDPILESLLILVPEYKEEFSGGSRNRGIISERVSFKNRIDFGNQLTLLEAIDDRSFYSIARTADDVISGIHKARKKVKKVKADILLTIFKKTEIDTWFSEDGFKAKRQDSDKEKSLKVQQKFIAFFEVSNEYNLLALITEAKSQFKLRQKREAVYKNFLNSLKQATYENISVYEAMKINRNHIGRVGRKVHGKCIGTTLLTKGLEFDTVVILDAHKFDTPEHLYVALSRCCKKLIIFANDRQLSPY</sequence>
<reference evidence="7" key="1">
    <citation type="submission" date="2018-02" db="EMBL/GenBank/DDBJ databases">
        <authorList>
            <person name="Vasarhelyi B.M."/>
            <person name="Deshmukh S."/>
            <person name="Balint B."/>
            <person name="Kukolya J."/>
        </authorList>
    </citation>
    <scope>NUCLEOTIDE SEQUENCE</scope>
    <source>
        <strain evidence="7">KB22</strain>
    </source>
</reference>
<dbReference type="Pfam" id="PF00580">
    <property type="entry name" value="UvrD-helicase"/>
    <property type="match status" value="1"/>
</dbReference>
<gene>
    <name evidence="7" type="ORF">C4F49_17620</name>
</gene>
<dbReference type="InterPro" id="IPR000212">
    <property type="entry name" value="DNA_helicase_UvrD/REP"/>
</dbReference>
<evidence type="ECO:0000256" key="3">
    <source>
        <dbReference type="ARBA" id="ARBA00022806"/>
    </source>
</evidence>
<evidence type="ECO:0000313" key="8">
    <source>
        <dbReference type="Proteomes" id="UP000616201"/>
    </source>
</evidence>
<dbReference type="InterPro" id="IPR014016">
    <property type="entry name" value="UvrD-like_ATP-bd"/>
</dbReference>
<keyword evidence="1" id="KW-0547">Nucleotide-binding</keyword>
<keyword evidence="3" id="KW-0347">Helicase</keyword>
<evidence type="ECO:0000256" key="5">
    <source>
        <dbReference type="ARBA" id="ARBA00034923"/>
    </source>
</evidence>
<evidence type="ECO:0000256" key="2">
    <source>
        <dbReference type="ARBA" id="ARBA00022801"/>
    </source>
</evidence>
<dbReference type="EMBL" id="PRDK01000010">
    <property type="protein sequence ID" value="MBE8715495.1"/>
    <property type="molecule type" value="Genomic_DNA"/>
</dbReference>
<dbReference type="PANTHER" id="PTHR11070">
    <property type="entry name" value="UVRD / RECB / PCRA DNA HELICASE FAMILY MEMBER"/>
    <property type="match status" value="1"/>
</dbReference>
<proteinExistence type="predicted"/>
<dbReference type="GO" id="GO:0043138">
    <property type="term" value="F:3'-5' DNA helicase activity"/>
    <property type="evidence" value="ECO:0007669"/>
    <property type="project" value="TreeGrafter"/>
</dbReference>
<evidence type="ECO:0000256" key="4">
    <source>
        <dbReference type="ARBA" id="ARBA00022840"/>
    </source>
</evidence>
<protein>
    <recommendedName>
        <fullName evidence="5">DNA 3'-5' helicase II</fullName>
    </recommendedName>
</protein>
<dbReference type="GO" id="GO:0016787">
    <property type="term" value="F:hydrolase activity"/>
    <property type="evidence" value="ECO:0007669"/>
    <property type="project" value="UniProtKB-KW"/>
</dbReference>
<dbReference type="SUPFAM" id="SSF52540">
    <property type="entry name" value="P-loop containing nucleoside triphosphate hydrolases"/>
    <property type="match status" value="1"/>
</dbReference>
<dbReference type="GO" id="GO:0000725">
    <property type="term" value="P:recombinational repair"/>
    <property type="evidence" value="ECO:0007669"/>
    <property type="project" value="TreeGrafter"/>
</dbReference>
<dbReference type="AlphaFoldDB" id="A0A928UYC0"/>
<comment type="caution">
    <text evidence="7">The sequence shown here is derived from an EMBL/GenBank/DDBJ whole genome shotgun (WGS) entry which is preliminary data.</text>
</comment>
<keyword evidence="8" id="KW-1185">Reference proteome</keyword>
<organism evidence="7 8">
    <name type="scientific">Sphingobacterium hungaricum</name>
    <dbReference type="NCBI Taxonomy" id="2082723"/>
    <lineage>
        <taxon>Bacteria</taxon>
        <taxon>Pseudomonadati</taxon>
        <taxon>Bacteroidota</taxon>
        <taxon>Sphingobacteriia</taxon>
        <taxon>Sphingobacteriales</taxon>
        <taxon>Sphingobacteriaceae</taxon>
        <taxon>Sphingobacterium</taxon>
    </lineage>
</organism>
<evidence type="ECO:0000259" key="6">
    <source>
        <dbReference type="Pfam" id="PF00580"/>
    </source>
</evidence>
<keyword evidence="4" id="KW-0067">ATP-binding</keyword>
<evidence type="ECO:0000313" key="7">
    <source>
        <dbReference type="EMBL" id="MBE8715495.1"/>
    </source>
</evidence>
<keyword evidence="2" id="KW-0378">Hydrolase</keyword>
<accession>A0A928UYC0</accession>
<dbReference type="GO" id="GO:0003677">
    <property type="term" value="F:DNA binding"/>
    <property type="evidence" value="ECO:0007669"/>
    <property type="project" value="InterPro"/>
</dbReference>
<dbReference type="Gene3D" id="3.40.50.300">
    <property type="entry name" value="P-loop containing nucleotide triphosphate hydrolases"/>
    <property type="match status" value="2"/>
</dbReference>
<dbReference type="InterPro" id="IPR027417">
    <property type="entry name" value="P-loop_NTPase"/>
</dbReference>
<feature type="domain" description="UvrD-like helicase ATP-binding" evidence="6">
    <location>
        <begin position="102"/>
        <end position="162"/>
    </location>
</feature>